<dbReference type="RefSeq" id="WP_346581384.1">
    <property type="nucleotide sequence ID" value="NZ_JBDJLH010000008.1"/>
</dbReference>
<feature type="transmembrane region" description="Helical" evidence="5">
    <location>
        <begin position="7"/>
        <end position="25"/>
    </location>
</feature>
<accession>A0ABV0BXD8</accession>
<comment type="subcellular location">
    <subcellularLocation>
        <location evidence="1">Membrane</location>
        <topology evidence="1">Multi-pass membrane protein</topology>
    </subcellularLocation>
</comment>
<evidence type="ECO:0000313" key="8">
    <source>
        <dbReference type="Proteomes" id="UP001409291"/>
    </source>
</evidence>
<reference evidence="7 8" key="1">
    <citation type="submission" date="2024-04" db="EMBL/GenBank/DDBJ databases">
        <title>WGS of bacteria from Torrens River.</title>
        <authorList>
            <person name="Wyrsch E.R."/>
            <person name="Drigo B."/>
        </authorList>
    </citation>
    <scope>NUCLEOTIDE SEQUENCE [LARGE SCALE GENOMIC DNA]</scope>
    <source>
        <strain evidence="7 8">TWI391</strain>
    </source>
</reference>
<keyword evidence="3 5" id="KW-1133">Transmembrane helix</keyword>
<evidence type="ECO:0000256" key="4">
    <source>
        <dbReference type="ARBA" id="ARBA00023136"/>
    </source>
</evidence>
<evidence type="ECO:0000256" key="1">
    <source>
        <dbReference type="ARBA" id="ARBA00004141"/>
    </source>
</evidence>
<dbReference type="InterPro" id="IPR009908">
    <property type="entry name" value="Methylamine_util_MauE"/>
</dbReference>
<dbReference type="Pfam" id="PF07291">
    <property type="entry name" value="MauE"/>
    <property type="match status" value="1"/>
</dbReference>
<sequence>MDTNKNINIIYALLRIVMLLFWIYVGIDKVWQFNAFKIALTQQPIISYFAPVLFWLLPVLEVSLGLLLAFPSQKVQSWGWKASTLLISVFTVYIALGVLDVYEQKPCMCSSFLSNVSWTTHLLINITILALSILGWVLNKSFYRSADKAPSNIKTSITLLLIGFIAMSIYTYNSTARIRAINHWHTPESLYDQEHNTVMSPLKGLMASTYDRYLEPYRQFFTKGLQAVTITDRLLVCNTERRIAVC</sequence>
<keyword evidence="8" id="KW-1185">Reference proteome</keyword>
<evidence type="ECO:0000259" key="6">
    <source>
        <dbReference type="Pfam" id="PF07291"/>
    </source>
</evidence>
<keyword evidence="2 5" id="KW-0812">Transmembrane</keyword>
<feature type="transmembrane region" description="Helical" evidence="5">
    <location>
        <begin position="122"/>
        <end position="139"/>
    </location>
</feature>
<name>A0ABV0BXD8_9SPHI</name>
<protein>
    <submittedName>
        <fullName evidence="7">MauE/DoxX family redox-associated membrane protein</fullName>
    </submittedName>
</protein>
<gene>
    <name evidence="7" type="ORF">ABE541_12205</name>
</gene>
<evidence type="ECO:0000256" key="2">
    <source>
        <dbReference type="ARBA" id="ARBA00022692"/>
    </source>
</evidence>
<evidence type="ECO:0000256" key="3">
    <source>
        <dbReference type="ARBA" id="ARBA00022989"/>
    </source>
</evidence>
<dbReference type="Proteomes" id="UP001409291">
    <property type="component" value="Unassembled WGS sequence"/>
</dbReference>
<dbReference type="EMBL" id="JBDJNQ010000005">
    <property type="protein sequence ID" value="MEN5378022.1"/>
    <property type="molecule type" value="Genomic_DNA"/>
</dbReference>
<feature type="transmembrane region" description="Helical" evidence="5">
    <location>
        <begin position="151"/>
        <end position="172"/>
    </location>
</feature>
<feature type="domain" description="Methylamine utilisation protein MauE" evidence="6">
    <location>
        <begin position="8"/>
        <end position="137"/>
    </location>
</feature>
<organism evidence="7 8">
    <name type="scientific">Sphingobacterium kitahiroshimense</name>
    <dbReference type="NCBI Taxonomy" id="470446"/>
    <lineage>
        <taxon>Bacteria</taxon>
        <taxon>Pseudomonadati</taxon>
        <taxon>Bacteroidota</taxon>
        <taxon>Sphingobacteriia</taxon>
        <taxon>Sphingobacteriales</taxon>
        <taxon>Sphingobacteriaceae</taxon>
        <taxon>Sphingobacterium</taxon>
    </lineage>
</organism>
<keyword evidence="4 5" id="KW-0472">Membrane</keyword>
<evidence type="ECO:0000313" key="7">
    <source>
        <dbReference type="EMBL" id="MEN5378022.1"/>
    </source>
</evidence>
<feature type="transmembrane region" description="Helical" evidence="5">
    <location>
        <begin position="82"/>
        <end position="102"/>
    </location>
</feature>
<comment type="caution">
    <text evidence="7">The sequence shown here is derived from an EMBL/GenBank/DDBJ whole genome shotgun (WGS) entry which is preliminary data.</text>
</comment>
<evidence type="ECO:0000256" key="5">
    <source>
        <dbReference type="SAM" id="Phobius"/>
    </source>
</evidence>
<proteinExistence type="predicted"/>
<feature type="transmembrane region" description="Helical" evidence="5">
    <location>
        <begin position="45"/>
        <end position="70"/>
    </location>
</feature>